<dbReference type="HAMAP" id="MF_02126">
    <property type="entry name" value="RF_methyltr_PrmC"/>
    <property type="match status" value="1"/>
</dbReference>
<feature type="binding site" evidence="5">
    <location>
        <position position="176"/>
    </location>
    <ligand>
        <name>S-adenosyl-L-methionine</name>
        <dbReference type="ChEBI" id="CHEBI:59789"/>
    </ligand>
</feature>
<dbReference type="InterPro" id="IPR007848">
    <property type="entry name" value="Small_mtfrase_dom"/>
</dbReference>
<feature type="binding site" evidence="5">
    <location>
        <position position="149"/>
    </location>
    <ligand>
        <name>S-adenosyl-L-methionine</name>
        <dbReference type="ChEBI" id="CHEBI:59789"/>
    </ligand>
</feature>
<dbReference type="GO" id="GO:0032259">
    <property type="term" value="P:methylation"/>
    <property type="evidence" value="ECO:0007669"/>
    <property type="project" value="UniProtKB-KW"/>
</dbReference>
<dbReference type="InterPro" id="IPR019874">
    <property type="entry name" value="RF_methyltr_PrmC"/>
</dbReference>
<dbReference type="EC" id="2.1.1.297" evidence="5"/>
<evidence type="ECO:0000313" key="9">
    <source>
        <dbReference type="Proteomes" id="UP000830326"/>
    </source>
</evidence>
<dbReference type="Proteomes" id="UP000830326">
    <property type="component" value="Chromosome"/>
</dbReference>
<dbReference type="InterPro" id="IPR004556">
    <property type="entry name" value="HemK-like"/>
</dbReference>
<feature type="domain" description="Release factor glutamine methyltransferase N-terminal" evidence="7">
    <location>
        <begin position="13"/>
        <end position="82"/>
    </location>
</feature>
<accession>A0ABY4H8Q9</accession>
<reference evidence="8" key="1">
    <citation type="submission" date="2022-04" db="EMBL/GenBank/DDBJ databases">
        <title>Halobacillus sp. isolated from saltern.</title>
        <authorList>
            <person name="Won M."/>
            <person name="Lee C.-M."/>
            <person name="Woen H.-Y."/>
            <person name="Kwon S.-W."/>
        </authorList>
    </citation>
    <scope>NUCLEOTIDE SEQUENCE</scope>
    <source>
        <strain evidence="8">SSHM10-5</strain>
    </source>
</reference>
<feature type="domain" description="Methyltransferase small" evidence="6">
    <location>
        <begin position="108"/>
        <end position="204"/>
    </location>
</feature>
<comment type="catalytic activity">
    <reaction evidence="4 5">
        <text>L-glutaminyl-[peptide chain release factor] + S-adenosyl-L-methionine = N(5)-methyl-L-glutaminyl-[peptide chain release factor] + S-adenosyl-L-homocysteine + H(+)</text>
        <dbReference type="Rhea" id="RHEA:42896"/>
        <dbReference type="Rhea" id="RHEA-COMP:10271"/>
        <dbReference type="Rhea" id="RHEA-COMP:10272"/>
        <dbReference type="ChEBI" id="CHEBI:15378"/>
        <dbReference type="ChEBI" id="CHEBI:30011"/>
        <dbReference type="ChEBI" id="CHEBI:57856"/>
        <dbReference type="ChEBI" id="CHEBI:59789"/>
        <dbReference type="ChEBI" id="CHEBI:61891"/>
        <dbReference type="EC" id="2.1.1.297"/>
    </reaction>
</comment>
<dbReference type="InterPro" id="IPR002052">
    <property type="entry name" value="DNA_methylase_N6_adenine_CS"/>
</dbReference>
<dbReference type="PANTHER" id="PTHR18895">
    <property type="entry name" value="HEMK METHYLTRANSFERASE"/>
    <property type="match status" value="1"/>
</dbReference>
<dbReference type="GO" id="GO:0102559">
    <property type="term" value="F:peptide chain release factor N(5)-glutamine methyltransferase activity"/>
    <property type="evidence" value="ECO:0007669"/>
    <property type="project" value="UniProtKB-EC"/>
</dbReference>
<dbReference type="Gene3D" id="3.40.50.150">
    <property type="entry name" value="Vaccinia Virus protein VP39"/>
    <property type="match status" value="1"/>
</dbReference>
<dbReference type="Gene3D" id="1.10.8.10">
    <property type="entry name" value="DNA helicase RuvA subunit, C-terminal domain"/>
    <property type="match status" value="1"/>
</dbReference>
<dbReference type="InterPro" id="IPR040758">
    <property type="entry name" value="PrmC_N"/>
</dbReference>
<comment type="function">
    <text evidence="5">Methylates the class 1 translation termination release factors RF1/PrfA and RF2/PrfB on the glutamine residue of the universally conserved GGQ motif.</text>
</comment>
<evidence type="ECO:0000256" key="5">
    <source>
        <dbReference type="HAMAP-Rule" id="MF_02126"/>
    </source>
</evidence>
<proteinExistence type="inferred from homology"/>
<dbReference type="RefSeq" id="WP_245031067.1">
    <property type="nucleotide sequence ID" value="NZ_CP095075.1"/>
</dbReference>
<dbReference type="PANTHER" id="PTHR18895:SF74">
    <property type="entry name" value="MTRF1L RELEASE FACTOR GLUTAMINE METHYLTRANSFERASE"/>
    <property type="match status" value="1"/>
</dbReference>
<name>A0ABY4H8Q9_9BACI</name>
<dbReference type="NCBIfam" id="TIGR03534">
    <property type="entry name" value="RF_mod_PrmC"/>
    <property type="match status" value="1"/>
</dbReference>
<dbReference type="CDD" id="cd02440">
    <property type="entry name" value="AdoMet_MTases"/>
    <property type="match status" value="1"/>
</dbReference>
<organism evidence="8 9">
    <name type="scientific">Halobacillus amylolyticus</name>
    <dbReference type="NCBI Taxonomy" id="2932259"/>
    <lineage>
        <taxon>Bacteria</taxon>
        <taxon>Bacillati</taxon>
        <taxon>Bacillota</taxon>
        <taxon>Bacilli</taxon>
        <taxon>Bacillales</taxon>
        <taxon>Bacillaceae</taxon>
        <taxon>Halobacillus</taxon>
    </lineage>
</organism>
<protein>
    <recommendedName>
        <fullName evidence="5">Release factor glutamine methyltransferase</fullName>
        <shortName evidence="5">RF MTase</shortName>
        <ecNumber evidence="5">2.1.1.297</ecNumber>
    </recommendedName>
    <alternativeName>
        <fullName evidence="5">N5-glutamine methyltransferase PrmC</fullName>
    </alternativeName>
    <alternativeName>
        <fullName evidence="5">Protein-(glutamine-N5) MTase PrmC</fullName>
    </alternativeName>
    <alternativeName>
        <fullName evidence="5">Protein-glutamine N-methyltransferase PrmC</fullName>
    </alternativeName>
</protein>
<dbReference type="PROSITE" id="PS00092">
    <property type="entry name" value="N6_MTASE"/>
    <property type="match status" value="1"/>
</dbReference>
<dbReference type="SUPFAM" id="SSF53335">
    <property type="entry name" value="S-adenosyl-L-methionine-dependent methyltransferases"/>
    <property type="match status" value="1"/>
</dbReference>
<dbReference type="NCBIfam" id="TIGR00536">
    <property type="entry name" value="hemK_fam"/>
    <property type="match status" value="1"/>
</dbReference>
<dbReference type="Pfam" id="PF17827">
    <property type="entry name" value="PrmC_N"/>
    <property type="match status" value="1"/>
</dbReference>
<evidence type="ECO:0000256" key="4">
    <source>
        <dbReference type="ARBA" id="ARBA00048391"/>
    </source>
</evidence>
<evidence type="ECO:0000256" key="3">
    <source>
        <dbReference type="ARBA" id="ARBA00022691"/>
    </source>
</evidence>
<evidence type="ECO:0000313" key="8">
    <source>
        <dbReference type="EMBL" id="UOR11245.1"/>
    </source>
</evidence>
<gene>
    <name evidence="5 8" type="primary">prmC</name>
    <name evidence="8" type="ORF">MUO15_16835</name>
</gene>
<dbReference type="Pfam" id="PF05175">
    <property type="entry name" value="MTS"/>
    <property type="match status" value="1"/>
</dbReference>
<evidence type="ECO:0000256" key="1">
    <source>
        <dbReference type="ARBA" id="ARBA00022603"/>
    </source>
</evidence>
<keyword evidence="2 5" id="KW-0808">Transferase</keyword>
<evidence type="ECO:0000259" key="7">
    <source>
        <dbReference type="Pfam" id="PF17827"/>
    </source>
</evidence>
<dbReference type="EMBL" id="CP095075">
    <property type="protein sequence ID" value="UOR11245.1"/>
    <property type="molecule type" value="Genomic_DNA"/>
</dbReference>
<dbReference type="InterPro" id="IPR050320">
    <property type="entry name" value="N5-glutamine_MTase"/>
</dbReference>
<evidence type="ECO:0000259" key="6">
    <source>
        <dbReference type="Pfam" id="PF05175"/>
    </source>
</evidence>
<comment type="similarity">
    <text evidence="5">Belongs to the protein N5-glutamine methyltransferase family. PrmC subfamily.</text>
</comment>
<keyword evidence="9" id="KW-1185">Reference proteome</keyword>
<feature type="binding site" evidence="5">
    <location>
        <position position="191"/>
    </location>
    <ligand>
        <name>S-adenosyl-L-methionine</name>
        <dbReference type="ChEBI" id="CHEBI:59789"/>
    </ligand>
</feature>
<keyword evidence="1 5" id="KW-0489">Methyltransferase</keyword>
<dbReference type="InterPro" id="IPR029063">
    <property type="entry name" value="SAM-dependent_MTases_sf"/>
</dbReference>
<feature type="binding site" evidence="5">
    <location>
        <begin position="126"/>
        <end position="130"/>
    </location>
    <ligand>
        <name>S-adenosyl-L-methionine</name>
        <dbReference type="ChEBI" id="CHEBI:59789"/>
    </ligand>
</feature>
<sequence length="285" mass="32074">MNNEQMPFATIQEARRWASLFLQKHGREVRVADLLLEHQLSLSFSQLLAYERDSFPEQKQVWFKKAVEDHACTGVPVQHLIGKAPFYGREFTVNHHVLIPRPETEELVLGTIKKMKLKSPVIADLGTGSGIIAITLKLELSSSQLLATDLSTEAIQVAKQNADTLNADIEFFQGDFLEPIKQQPIDVIVSNPPYIAFSEQLSETVKNFDPSLALFAKEEGLAAYRTIVEQLARYKLSPSLVAFEIGHEQGEAVKSLIERKLPGYDVQIKQDINKKDRMIFAELAD</sequence>
<evidence type="ECO:0000256" key="2">
    <source>
        <dbReference type="ARBA" id="ARBA00022679"/>
    </source>
</evidence>
<keyword evidence="3 5" id="KW-0949">S-adenosyl-L-methionine</keyword>
<feature type="binding site" evidence="5">
    <location>
        <begin position="191"/>
        <end position="194"/>
    </location>
    <ligand>
        <name>substrate</name>
    </ligand>
</feature>